<reference evidence="3" key="2">
    <citation type="journal article" date="2021" name="Microbiome">
        <title>Successional dynamics and alternative stable states in a saline activated sludge microbial community over 9 years.</title>
        <authorList>
            <person name="Wang Y."/>
            <person name="Ye J."/>
            <person name="Ju F."/>
            <person name="Liu L."/>
            <person name="Boyd J.A."/>
            <person name="Deng Y."/>
            <person name="Parks D.H."/>
            <person name="Jiang X."/>
            <person name="Yin X."/>
            <person name="Woodcroft B.J."/>
            <person name="Tyson G.W."/>
            <person name="Hugenholtz P."/>
            <person name="Polz M.F."/>
            <person name="Zhang T."/>
        </authorList>
    </citation>
    <scope>NUCLEOTIDE SEQUENCE</scope>
    <source>
        <strain evidence="3">HKST-UBA17</strain>
    </source>
</reference>
<keyword evidence="1 3" id="KW-0489">Methyltransferase</keyword>
<dbReference type="Gene3D" id="3.40.50.150">
    <property type="entry name" value="Vaccinia Virus protein VP39"/>
    <property type="match status" value="1"/>
</dbReference>
<dbReference type="PANTHER" id="PTHR43542">
    <property type="entry name" value="METHYLTRANSFERASE"/>
    <property type="match status" value="1"/>
</dbReference>
<dbReference type="SUPFAM" id="SSF53335">
    <property type="entry name" value="S-adenosyl-L-methionine-dependent methyltransferases"/>
    <property type="match status" value="1"/>
</dbReference>
<dbReference type="CDD" id="cd02440">
    <property type="entry name" value="AdoMet_MTases"/>
    <property type="match status" value="1"/>
</dbReference>
<dbReference type="GO" id="GO:0008168">
    <property type="term" value="F:methyltransferase activity"/>
    <property type="evidence" value="ECO:0007669"/>
    <property type="project" value="UniProtKB-KW"/>
</dbReference>
<dbReference type="GO" id="GO:0003676">
    <property type="term" value="F:nucleic acid binding"/>
    <property type="evidence" value="ECO:0007669"/>
    <property type="project" value="InterPro"/>
</dbReference>
<sequence>MSLKHDSLRKLRKQRTKWKVESWDEYELRERELLKQMATDNILTTVGQVKVSAGKAKGAMLDIPKKTRPLTNRMKTQIFDMLERDISNRTVLDLYAGSGSFGIEALSRGAKSCLFVDAGKQAISCIEGNIQKTGFLLEAIVVKEKVEEFVKKTLSAEQTYEVIFIDPPYKLYNRKRRFKILEMIQNSSRLLPGIKNPGSKKFPGVLILKHPNHYPISDFRVEGIRLLETYEFGMNAITLFVVETENSKRSLGD</sequence>
<dbReference type="EMBL" id="JAGQLN010000009">
    <property type="protein sequence ID" value="MCA9376855.1"/>
    <property type="molecule type" value="Genomic_DNA"/>
</dbReference>
<evidence type="ECO:0000313" key="3">
    <source>
        <dbReference type="EMBL" id="MCA9376855.1"/>
    </source>
</evidence>
<dbReference type="GO" id="GO:0031167">
    <property type="term" value="P:rRNA methylation"/>
    <property type="evidence" value="ECO:0007669"/>
    <property type="project" value="InterPro"/>
</dbReference>
<dbReference type="PANTHER" id="PTHR43542:SF1">
    <property type="entry name" value="METHYLTRANSFERASE"/>
    <property type="match status" value="1"/>
</dbReference>
<organism evidence="3 4">
    <name type="scientific">Candidatus Dojkabacteria bacterium</name>
    <dbReference type="NCBI Taxonomy" id="2099670"/>
    <lineage>
        <taxon>Bacteria</taxon>
        <taxon>Candidatus Dojkabacteria</taxon>
    </lineage>
</organism>
<dbReference type="PROSITE" id="PS00092">
    <property type="entry name" value="N6_MTASE"/>
    <property type="match status" value="1"/>
</dbReference>
<evidence type="ECO:0000313" key="4">
    <source>
        <dbReference type="Proteomes" id="UP000741282"/>
    </source>
</evidence>
<comment type="caution">
    <text evidence="3">The sequence shown here is derived from an EMBL/GenBank/DDBJ whole genome shotgun (WGS) entry which is preliminary data.</text>
</comment>
<dbReference type="AlphaFoldDB" id="A0A955I0Q4"/>
<dbReference type="InterPro" id="IPR002052">
    <property type="entry name" value="DNA_methylase_N6_adenine_CS"/>
</dbReference>
<evidence type="ECO:0000256" key="1">
    <source>
        <dbReference type="ARBA" id="ARBA00022603"/>
    </source>
</evidence>
<protein>
    <submittedName>
        <fullName evidence="3">RsmD family RNA methyltransferase</fullName>
    </submittedName>
</protein>
<dbReference type="Proteomes" id="UP000741282">
    <property type="component" value="Unassembled WGS sequence"/>
</dbReference>
<name>A0A955I0Q4_9BACT</name>
<dbReference type="InterPro" id="IPR004398">
    <property type="entry name" value="RNA_MeTrfase_RsmD"/>
</dbReference>
<dbReference type="InterPro" id="IPR029063">
    <property type="entry name" value="SAM-dependent_MTases_sf"/>
</dbReference>
<proteinExistence type="predicted"/>
<dbReference type="Pfam" id="PF03602">
    <property type="entry name" value="Cons_hypoth95"/>
    <property type="match status" value="1"/>
</dbReference>
<gene>
    <name evidence="3" type="ORF">KC685_02965</name>
</gene>
<reference evidence="3" key="1">
    <citation type="submission" date="2020-04" db="EMBL/GenBank/DDBJ databases">
        <authorList>
            <person name="Zhang T."/>
        </authorList>
    </citation>
    <scope>NUCLEOTIDE SEQUENCE</scope>
    <source>
        <strain evidence="3">HKST-UBA17</strain>
    </source>
</reference>
<keyword evidence="2" id="KW-0808">Transferase</keyword>
<evidence type="ECO:0000256" key="2">
    <source>
        <dbReference type="ARBA" id="ARBA00022679"/>
    </source>
</evidence>
<accession>A0A955I0Q4</accession>